<dbReference type="PROSITE" id="PS50817">
    <property type="entry name" value="INTEIN_N_TER"/>
    <property type="match status" value="1"/>
</dbReference>
<proteinExistence type="inferred from homology"/>
<dbReference type="GO" id="GO:0006261">
    <property type="term" value="P:DNA-templated DNA replication"/>
    <property type="evidence" value="ECO:0007669"/>
    <property type="project" value="TreeGrafter"/>
</dbReference>
<dbReference type="InterPro" id="IPR004860">
    <property type="entry name" value="LAGLIDADG_dom"/>
</dbReference>
<dbReference type="Pfam" id="PF00004">
    <property type="entry name" value="AAA"/>
    <property type="match status" value="1"/>
</dbReference>
<dbReference type="Gene3D" id="1.20.272.10">
    <property type="match status" value="1"/>
</dbReference>
<evidence type="ECO:0000256" key="6">
    <source>
        <dbReference type="ARBA" id="ARBA00022759"/>
    </source>
</evidence>
<keyword evidence="6" id="KW-0255">Endonuclease</keyword>
<dbReference type="InterPro" id="IPR050238">
    <property type="entry name" value="DNA_Rep/Repair_Clamp_Loader"/>
</dbReference>
<evidence type="ECO:0000256" key="5">
    <source>
        <dbReference type="ARBA" id="ARBA00022741"/>
    </source>
</evidence>
<dbReference type="GeneID" id="10644598"/>
<dbReference type="GO" id="GO:0006314">
    <property type="term" value="P:intron homing"/>
    <property type="evidence" value="ECO:0007669"/>
    <property type="project" value="UniProtKB-KW"/>
</dbReference>
<evidence type="ECO:0000256" key="1">
    <source>
        <dbReference type="ARBA" id="ARBA00009668"/>
    </source>
</evidence>
<dbReference type="GO" id="GO:0005524">
    <property type="term" value="F:ATP binding"/>
    <property type="evidence" value="ECO:0007669"/>
    <property type="project" value="UniProtKB-KW"/>
</dbReference>
<dbReference type="PANTHER" id="PTHR11669:SF20">
    <property type="entry name" value="REPLICATION FACTOR C SUBUNIT 4"/>
    <property type="match status" value="1"/>
</dbReference>
<dbReference type="NCBIfam" id="NF001679">
    <property type="entry name" value="PRK00440.1"/>
    <property type="match status" value="1"/>
</dbReference>
<evidence type="ECO:0000256" key="10">
    <source>
        <dbReference type="ARBA" id="ARBA00023000"/>
    </source>
</evidence>
<sequence>MEKPWVEKYRPKTLDEIVGHEEIVKRLKKYVEKKSMPHLLFSGPPGVGKTTAALCLARDLFGENWRDNFLELNASVAKDTPILVKIDGVIKRTTFEELDKLYFNNGNIEKLFDGEYVETKNLEVLTVENNKVVWKPVKYLIRHKVDKILEVRFEGGKIKLTGNHSVMVFNENGELTTKHAKDLKVGDYIISFVSTLEGKRNELELNSKIVNTKRTVKIEKLEMDELTSYVLGLYTAEGALGFKNNTSGQIIFTFGYPKEKYLLNTVKSWAKNVNMPYYINLTSSGFNRNRYSAIQIRLLTTKLAREFSRYFYKNGRKIARNKRIPEFIYESQITSRLAYLKGLADGDGCGSWGEVVRISSVSEDLLVDIVWLSRISGIESSIFKDEVRLIWNGSMKYKKSDLLPAKMFIKFFEKISDRIKINWRYILRHQLYENKNRVSKNKVMTILNNIEVDKLTEDERKIYENLRNIASSDLHVVRIKEIKLLDYNDYVYDISVPNNEMFFAGETPILLHNSDERGIDVIRTKVKDFARTKPIGDAPFKIIFLDESDALTSDAQNALRRTMEKYSDVCRFILSCNYPSKIIPPIQSRCAIFRFSPLKKEDVVKKLKEIAEKEGLTLTPEGIEAIIYVSEGDMRKAINVLQTAASVSKEINDEVVYKVSSRARPEEIKKMIELALEGKFIEARELLYKLMIDWGMSGEDVILQIFREIPSLNIDERKKVELVEALGECDYRIVEGANERIQLCALLAKMCNMSKE</sequence>
<dbReference type="InterPro" id="IPR030934">
    <property type="entry name" value="Intein_C"/>
</dbReference>
<dbReference type="InterPro" id="IPR013748">
    <property type="entry name" value="Rep_factorC_C"/>
</dbReference>
<dbReference type="Pfam" id="PF08542">
    <property type="entry name" value="Rep_fac_C"/>
    <property type="match status" value="1"/>
</dbReference>
<dbReference type="CDD" id="cd00081">
    <property type="entry name" value="Hint"/>
    <property type="match status" value="1"/>
</dbReference>
<dbReference type="HOGENOM" id="CLU_015698_2_0_2"/>
<name>F6BBX6_METIK</name>
<keyword evidence="6" id="KW-0378">Hydrolase</keyword>
<dbReference type="InterPro" id="IPR047854">
    <property type="entry name" value="RFC_lid"/>
</dbReference>
<dbReference type="InterPro" id="IPR036844">
    <property type="entry name" value="Hint_dom_sf"/>
</dbReference>
<dbReference type="PRINTS" id="PR00379">
    <property type="entry name" value="INTEIN"/>
</dbReference>
<dbReference type="PROSITE" id="PS50818">
    <property type="entry name" value="INTEIN_C_TER"/>
    <property type="match status" value="1"/>
</dbReference>
<dbReference type="SMR" id="F6BBX6"/>
<reference evidence="13 14" key="1">
    <citation type="submission" date="2011-05" db="EMBL/GenBank/DDBJ databases">
        <title>Complete sequence of Methanotorris igneus Kol 5.</title>
        <authorList>
            <consortium name="US DOE Joint Genome Institute"/>
            <person name="Lucas S."/>
            <person name="Han J."/>
            <person name="Lapidus A."/>
            <person name="Cheng J.-F."/>
            <person name="Goodwin L."/>
            <person name="Pitluck S."/>
            <person name="Peters L."/>
            <person name="Mikhailova N."/>
            <person name="Chertkov O."/>
            <person name="Han C."/>
            <person name="Tapia R."/>
            <person name="Land M."/>
            <person name="Hauser L."/>
            <person name="Kyrpides N."/>
            <person name="Ivanova N."/>
            <person name="Pagani I."/>
            <person name="Sieprawska-Lupa M."/>
            <person name="Whitman W."/>
            <person name="Woyke T."/>
        </authorList>
    </citation>
    <scope>NUCLEOTIDE SEQUENCE [LARGE SCALE GENOMIC DNA]</scope>
    <source>
        <strain evidence="14">DSM 5666 / JCM 11834 / Kol 5</strain>
    </source>
</reference>
<dbReference type="GO" id="GO:0003677">
    <property type="term" value="F:DNA binding"/>
    <property type="evidence" value="ECO:0007669"/>
    <property type="project" value="InterPro"/>
</dbReference>
<dbReference type="SUPFAM" id="SSF52540">
    <property type="entry name" value="P-loop containing nucleoside triphosphate hydrolases"/>
    <property type="match status" value="1"/>
</dbReference>
<comment type="similarity">
    <text evidence="1">Belongs to the activator 1 small subunits family. RfcS subfamily.</text>
</comment>
<dbReference type="GO" id="GO:0005663">
    <property type="term" value="C:DNA replication factor C complex"/>
    <property type="evidence" value="ECO:0007669"/>
    <property type="project" value="TreeGrafter"/>
</dbReference>
<protein>
    <recommendedName>
        <fullName evidence="2">Replication factor C small subunit</fullName>
    </recommendedName>
    <alternativeName>
        <fullName evidence="11">Clamp loader small subunit</fullName>
    </alternativeName>
</protein>
<dbReference type="SMART" id="SM00306">
    <property type="entry name" value="HintN"/>
    <property type="match status" value="1"/>
</dbReference>
<dbReference type="InterPro" id="IPR004042">
    <property type="entry name" value="Intein_endonuc_central"/>
</dbReference>
<organism evidence="14">
    <name type="scientific">Methanotorris igneus (strain DSM 5666 / JCM 11834 / Kol 5)</name>
    <dbReference type="NCBI Taxonomy" id="880724"/>
    <lineage>
        <taxon>Archaea</taxon>
        <taxon>Methanobacteriati</taxon>
        <taxon>Methanobacteriota</taxon>
        <taxon>Methanomada group</taxon>
        <taxon>Methanococci</taxon>
        <taxon>Methanococcales</taxon>
        <taxon>Methanocaldococcaceae</taxon>
        <taxon>Methanotorris</taxon>
    </lineage>
</organism>
<keyword evidence="14" id="KW-1185">Reference proteome</keyword>
<dbReference type="AlphaFoldDB" id="F6BBX6"/>
<dbReference type="InterPro" id="IPR008921">
    <property type="entry name" value="DNA_pol3_clamp-load_cplx_C"/>
</dbReference>
<dbReference type="SUPFAM" id="SSF55608">
    <property type="entry name" value="Homing endonucleases"/>
    <property type="match status" value="1"/>
</dbReference>
<dbReference type="PANTHER" id="PTHR11669">
    <property type="entry name" value="REPLICATION FACTOR C / DNA POLYMERASE III GAMMA-TAU SUBUNIT"/>
    <property type="match status" value="1"/>
</dbReference>
<dbReference type="SUPFAM" id="SSF48019">
    <property type="entry name" value="post-AAA+ oligomerization domain-like"/>
    <property type="match status" value="1"/>
</dbReference>
<dbReference type="InterPro" id="IPR006142">
    <property type="entry name" value="INTEIN"/>
</dbReference>
<dbReference type="GO" id="GO:0004519">
    <property type="term" value="F:endonuclease activity"/>
    <property type="evidence" value="ECO:0007669"/>
    <property type="project" value="UniProtKB-KW"/>
</dbReference>
<keyword evidence="7" id="KW-0068">Autocatalytic cleavage</keyword>
<dbReference type="InterPro" id="IPR003959">
    <property type="entry name" value="ATPase_AAA_core"/>
</dbReference>
<dbReference type="FunFam" id="1.20.272.10:FF:000029">
    <property type="entry name" value="Replication factor C small subunit"/>
    <property type="match status" value="1"/>
</dbReference>
<feature type="domain" description="DOD-type homing endonuclease" evidence="12">
    <location>
        <begin position="230"/>
        <end position="378"/>
    </location>
</feature>
<evidence type="ECO:0000256" key="8">
    <source>
        <dbReference type="ARBA" id="ARBA00022840"/>
    </source>
</evidence>
<keyword evidence="5" id="KW-0547">Nucleotide-binding</keyword>
<dbReference type="Pfam" id="PF14890">
    <property type="entry name" value="Intein_splicing"/>
    <property type="match status" value="1"/>
</dbReference>
<evidence type="ECO:0000256" key="4">
    <source>
        <dbReference type="ARBA" id="ARBA00022722"/>
    </source>
</evidence>
<dbReference type="NCBIfam" id="TIGR01443">
    <property type="entry name" value="intein_Cterm"/>
    <property type="match status" value="1"/>
</dbReference>
<keyword evidence="3" id="KW-0235">DNA replication</keyword>
<dbReference type="Gene3D" id="3.10.28.10">
    <property type="entry name" value="Homing endonucleases"/>
    <property type="match status" value="1"/>
</dbReference>
<dbReference type="SUPFAM" id="SSF51294">
    <property type="entry name" value="Hedgehog/intein (Hint) domain"/>
    <property type="match status" value="1"/>
</dbReference>
<evidence type="ECO:0000313" key="13">
    <source>
        <dbReference type="EMBL" id="AEF97256.1"/>
    </source>
</evidence>
<dbReference type="InterPro" id="IPR003593">
    <property type="entry name" value="AAA+_ATPase"/>
</dbReference>
<dbReference type="InterPro" id="IPR027434">
    <property type="entry name" value="Homing_endonucl"/>
</dbReference>
<dbReference type="FunFam" id="1.10.8.60:FF:000012">
    <property type="entry name" value="Replication factor C subunit 4"/>
    <property type="match status" value="1"/>
</dbReference>
<keyword evidence="9" id="KW-0404">Intron homing</keyword>
<dbReference type="InterPro" id="IPR003587">
    <property type="entry name" value="Hint_dom_N"/>
</dbReference>
<dbReference type="CDD" id="cd18140">
    <property type="entry name" value="HLD_clamp_RFC"/>
    <property type="match status" value="1"/>
</dbReference>
<dbReference type="SMART" id="SM00305">
    <property type="entry name" value="HintC"/>
    <property type="match status" value="1"/>
</dbReference>
<evidence type="ECO:0000256" key="2">
    <source>
        <dbReference type="ARBA" id="ARBA00014164"/>
    </source>
</evidence>
<evidence type="ECO:0000256" key="11">
    <source>
        <dbReference type="ARBA" id="ARBA00031749"/>
    </source>
</evidence>
<dbReference type="Proteomes" id="UP000009227">
    <property type="component" value="Chromosome"/>
</dbReference>
<keyword evidence="8" id="KW-0067">ATP-binding</keyword>
<dbReference type="RefSeq" id="WP_013799845.1">
    <property type="nucleotide sequence ID" value="NC_015562.1"/>
</dbReference>
<dbReference type="Gene3D" id="2.170.16.10">
    <property type="entry name" value="Hedgehog/Intein (Hint) domain"/>
    <property type="match status" value="1"/>
</dbReference>
<dbReference type="EMBL" id="CP002737">
    <property type="protein sequence ID" value="AEF97256.1"/>
    <property type="molecule type" value="Genomic_DNA"/>
</dbReference>
<dbReference type="GO" id="GO:0006281">
    <property type="term" value="P:DNA repair"/>
    <property type="evidence" value="ECO:0007669"/>
    <property type="project" value="TreeGrafter"/>
</dbReference>
<dbReference type="Pfam" id="PF03215">
    <property type="entry name" value="Rad17"/>
    <property type="match status" value="1"/>
</dbReference>
<dbReference type="Pfam" id="PF25361">
    <property type="entry name" value="AAA_lid_RFC1"/>
    <property type="match status" value="1"/>
</dbReference>
<evidence type="ECO:0000256" key="9">
    <source>
        <dbReference type="ARBA" id="ARBA00022886"/>
    </source>
</evidence>
<dbReference type="PROSITE" id="PS50819">
    <property type="entry name" value="INTEIN_ENDONUCLEASE"/>
    <property type="match status" value="1"/>
</dbReference>
<evidence type="ECO:0000256" key="7">
    <source>
        <dbReference type="ARBA" id="ARBA00022813"/>
    </source>
</evidence>
<dbReference type="OrthoDB" id="7928at2157"/>
<dbReference type="Gene3D" id="1.10.8.60">
    <property type="match status" value="1"/>
</dbReference>
<keyword evidence="4" id="KW-0540">Nuclease</keyword>
<keyword evidence="10" id="KW-0651">Protein splicing</keyword>
<dbReference type="STRING" id="880724.Metig_1724"/>
<evidence type="ECO:0000259" key="12">
    <source>
        <dbReference type="PROSITE" id="PS50819"/>
    </source>
</evidence>
<dbReference type="InterPro" id="IPR006141">
    <property type="entry name" value="Intein_N"/>
</dbReference>
<dbReference type="CDD" id="cd00009">
    <property type="entry name" value="AAA"/>
    <property type="match status" value="2"/>
</dbReference>
<dbReference type="KEGG" id="mig:Metig_1724"/>
<dbReference type="Gene3D" id="3.40.50.300">
    <property type="entry name" value="P-loop containing nucleotide triphosphate hydrolases"/>
    <property type="match status" value="2"/>
</dbReference>
<accession>F6BBX6</accession>
<dbReference type="GO" id="GO:0003689">
    <property type="term" value="F:DNA clamp loader activity"/>
    <property type="evidence" value="ECO:0007669"/>
    <property type="project" value="TreeGrafter"/>
</dbReference>
<dbReference type="GO" id="GO:0016539">
    <property type="term" value="P:intein-mediated protein splicing"/>
    <property type="evidence" value="ECO:0007669"/>
    <property type="project" value="InterPro"/>
</dbReference>
<evidence type="ECO:0000313" key="14">
    <source>
        <dbReference type="Proteomes" id="UP000009227"/>
    </source>
</evidence>
<dbReference type="InterPro" id="IPR003586">
    <property type="entry name" value="Hint_dom_C"/>
</dbReference>
<dbReference type="InterPro" id="IPR027417">
    <property type="entry name" value="P-loop_NTPase"/>
</dbReference>
<dbReference type="NCBIfam" id="TIGR01445">
    <property type="entry name" value="intein_Nterm"/>
    <property type="match status" value="1"/>
</dbReference>
<dbReference type="SMART" id="SM00382">
    <property type="entry name" value="AAA"/>
    <property type="match status" value="1"/>
</dbReference>
<gene>
    <name evidence="13" type="ordered locus">Metig_1724</name>
</gene>
<dbReference type="Pfam" id="PF14528">
    <property type="entry name" value="LAGLIDADG_3"/>
    <property type="match status" value="1"/>
</dbReference>
<evidence type="ECO:0000256" key="3">
    <source>
        <dbReference type="ARBA" id="ARBA00022705"/>
    </source>
</evidence>